<proteinExistence type="predicted"/>
<dbReference type="OrthoDB" id="2958217at2759"/>
<dbReference type="AlphaFoldDB" id="A0A2V1DJI2"/>
<dbReference type="STRING" id="97972.A0A2V1DJI2"/>
<dbReference type="EMBL" id="KZ805436">
    <property type="protein sequence ID" value="PVH97419.1"/>
    <property type="molecule type" value="Genomic_DNA"/>
</dbReference>
<feature type="domain" description="Heterokaryon incompatibility" evidence="1">
    <location>
        <begin position="175"/>
        <end position="316"/>
    </location>
</feature>
<dbReference type="Proteomes" id="UP000244855">
    <property type="component" value="Unassembled WGS sequence"/>
</dbReference>
<keyword evidence="3" id="KW-1185">Reference proteome</keyword>
<dbReference type="InterPro" id="IPR010730">
    <property type="entry name" value="HET"/>
</dbReference>
<sequence>MEKEKFCDPCSRLLRGERDATVSLWRRVPHHADAQSLRQALQIPCYICMFVWKNPLEIFPGDGESPDGVESNFSGKDRIVNELYFSMHGGAYGLKFIPLHDMAIFDFPRLLSTNTGSSSALDFLVRKYQECTNEHTACELLATQTFSYPSRLLDVGTMVDATVSLRGSQPLTLTQQTQASLERGFRLDLLPRTFQHAVLVTRKLGARYLWIDSLCIYQDDLHDWAIEASRMQAVYSNAACTIAATASRSSDQGLFFDRDPWLVRPRRFRATWHADVYRESYPELPPAGEFWCDHNMLWHQRIEYAPLNQRGWVAQERHLSRRIMHFAGNQLFWECRCCKASENYPDHLPTWATASHDGPDPTPLKTRVHQLRSKYAEHDVGFSGIAGSKGVLPSKTPSSEELDDLYLDWVTWRSDYSRTSVTKAGDKLVAIQGIAQDVGQISSDDFIAGVWKTRILKELCFSVFAKNTPQKIPGPSWSWATSNAQIIPGELTLYREYTYLTEVCDFVHDSDSKAMKEAVPRQPLLRVRSNLIRAEASWAQMTNDMQRHFGEKEGSMLKSFTFVKTNTVVRYDLDSIKDQEVELELDEYVIKSKDRCEDIYILVIGYHTFNFENKSRRAACLVLAPHPVLENHFERIGYLEAGTRLCDNLFAELERSDNRAITLV</sequence>
<accession>A0A2V1DJI2</accession>
<dbReference type="PANTHER" id="PTHR33112">
    <property type="entry name" value="DOMAIN PROTEIN, PUTATIVE-RELATED"/>
    <property type="match status" value="1"/>
</dbReference>
<name>A0A2V1DJI2_9PLEO</name>
<evidence type="ECO:0000313" key="2">
    <source>
        <dbReference type="EMBL" id="PVH97419.1"/>
    </source>
</evidence>
<dbReference type="PANTHER" id="PTHR33112:SF10">
    <property type="entry name" value="TOL"/>
    <property type="match status" value="1"/>
</dbReference>
<evidence type="ECO:0000259" key="1">
    <source>
        <dbReference type="Pfam" id="PF06985"/>
    </source>
</evidence>
<reference evidence="2 3" key="1">
    <citation type="journal article" date="2018" name="Sci. Rep.">
        <title>Comparative genomics provides insights into the lifestyle and reveals functional heterogeneity of dark septate endophytic fungi.</title>
        <authorList>
            <person name="Knapp D.G."/>
            <person name="Nemeth J.B."/>
            <person name="Barry K."/>
            <person name="Hainaut M."/>
            <person name="Henrissat B."/>
            <person name="Johnson J."/>
            <person name="Kuo A."/>
            <person name="Lim J.H.P."/>
            <person name="Lipzen A."/>
            <person name="Nolan M."/>
            <person name="Ohm R.A."/>
            <person name="Tamas L."/>
            <person name="Grigoriev I.V."/>
            <person name="Spatafora J.W."/>
            <person name="Nagy L.G."/>
            <person name="Kovacs G.M."/>
        </authorList>
    </citation>
    <scope>NUCLEOTIDE SEQUENCE [LARGE SCALE GENOMIC DNA]</scope>
    <source>
        <strain evidence="2 3">DSE2036</strain>
    </source>
</reference>
<gene>
    <name evidence="2" type="ORF">DM02DRAFT_730577</name>
</gene>
<protein>
    <submittedName>
        <fullName evidence="2">HET-domain-containing protein</fullName>
    </submittedName>
</protein>
<dbReference type="Pfam" id="PF06985">
    <property type="entry name" value="HET"/>
    <property type="match status" value="1"/>
</dbReference>
<organism evidence="2 3">
    <name type="scientific">Periconia macrospinosa</name>
    <dbReference type="NCBI Taxonomy" id="97972"/>
    <lineage>
        <taxon>Eukaryota</taxon>
        <taxon>Fungi</taxon>
        <taxon>Dikarya</taxon>
        <taxon>Ascomycota</taxon>
        <taxon>Pezizomycotina</taxon>
        <taxon>Dothideomycetes</taxon>
        <taxon>Pleosporomycetidae</taxon>
        <taxon>Pleosporales</taxon>
        <taxon>Massarineae</taxon>
        <taxon>Periconiaceae</taxon>
        <taxon>Periconia</taxon>
    </lineage>
</organism>
<evidence type="ECO:0000313" key="3">
    <source>
        <dbReference type="Proteomes" id="UP000244855"/>
    </source>
</evidence>